<dbReference type="InterPro" id="IPR014942">
    <property type="entry name" value="AbiEii"/>
</dbReference>
<dbReference type="EMBL" id="JBHLZU010000015">
    <property type="protein sequence ID" value="MFB9905929.1"/>
    <property type="molecule type" value="Genomic_DNA"/>
</dbReference>
<evidence type="ECO:0000313" key="1">
    <source>
        <dbReference type="EMBL" id="MFB9905929.1"/>
    </source>
</evidence>
<evidence type="ECO:0000313" key="2">
    <source>
        <dbReference type="Proteomes" id="UP001589693"/>
    </source>
</evidence>
<dbReference type="Proteomes" id="UP001589693">
    <property type="component" value="Unassembled WGS sequence"/>
</dbReference>
<gene>
    <name evidence="1" type="ORF">ACFFQA_18495</name>
</gene>
<proteinExistence type="predicted"/>
<keyword evidence="1" id="KW-0808">Transferase</keyword>
<name>A0ABV6A0Y3_9PSEU</name>
<comment type="caution">
    <text evidence="1">The sequence shown here is derived from an EMBL/GenBank/DDBJ whole genome shotgun (WGS) entry which is preliminary data.</text>
</comment>
<keyword evidence="2" id="KW-1185">Reference proteome</keyword>
<organism evidence="1 2">
    <name type="scientific">Allokutzneria oryzae</name>
    <dbReference type="NCBI Taxonomy" id="1378989"/>
    <lineage>
        <taxon>Bacteria</taxon>
        <taxon>Bacillati</taxon>
        <taxon>Actinomycetota</taxon>
        <taxon>Actinomycetes</taxon>
        <taxon>Pseudonocardiales</taxon>
        <taxon>Pseudonocardiaceae</taxon>
        <taxon>Allokutzneria</taxon>
    </lineage>
</organism>
<accession>A0ABV6A0Y3</accession>
<dbReference type="RefSeq" id="WP_377853400.1">
    <property type="nucleotide sequence ID" value="NZ_JBHLZU010000015.1"/>
</dbReference>
<reference evidence="1 2" key="1">
    <citation type="submission" date="2024-09" db="EMBL/GenBank/DDBJ databases">
        <authorList>
            <person name="Sun Q."/>
            <person name="Mori K."/>
        </authorList>
    </citation>
    <scope>NUCLEOTIDE SEQUENCE [LARGE SCALE GENOMIC DNA]</scope>
    <source>
        <strain evidence="1 2">TBRC 7907</strain>
    </source>
</reference>
<dbReference type="Pfam" id="PF08843">
    <property type="entry name" value="AbiEii"/>
    <property type="match status" value="1"/>
</dbReference>
<dbReference type="GO" id="GO:0016740">
    <property type="term" value="F:transferase activity"/>
    <property type="evidence" value="ECO:0007669"/>
    <property type="project" value="UniProtKB-KW"/>
</dbReference>
<sequence>MLRPAALRWSLWSAQAELAGRKLIALFDRAAARDFADVYVLAARFGTSLLVERAAEVDHGFDAQVLAEMFRTLSRYQDADIPVPSDEVKALRAFFVSWGEELASAREAPDA</sequence>
<protein>
    <submittedName>
        <fullName evidence="1">Nucleotidyl transferase AbiEii/AbiGii toxin family protein</fullName>
    </submittedName>
</protein>